<comment type="subcellular location">
    <subcellularLocation>
        <location evidence="1">Nucleus</location>
    </subcellularLocation>
</comment>
<dbReference type="OrthoDB" id="3259181at2759"/>
<dbReference type="GO" id="GO:0008270">
    <property type="term" value="F:zinc ion binding"/>
    <property type="evidence" value="ECO:0007669"/>
    <property type="project" value="UniProtKB-KW"/>
</dbReference>
<dbReference type="PANTHER" id="PTHR46481:SF10">
    <property type="entry name" value="ZINC FINGER BED DOMAIN-CONTAINING PROTEIN 39"/>
    <property type="match status" value="1"/>
</dbReference>
<name>A0A5C3LMQ6_9AGAR</name>
<proteinExistence type="predicted"/>
<dbReference type="AlphaFoldDB" id="A0A5C3LMQ6"/>
<protein>
    <submittedName>
        <fullName evidence="7">Uncharacterized protein</fullName>
    </submittedName>
</protein>
<dbReference type="Proteomes" id="UP000308652">
    <property type="component" value="Unassembled WGS sequence"/>
</dbReference>
<dbReference type="PANTHER" id="PTHR46481">
    <property type="entry name" value="ZINC FINGER BED DOMAIN-CONTAINING PROTEIN 4"/>
    <property type="match status" value="1"/>
</dbReference>
<keyword evidence="4" id="KW-0862">Zinc</keyword>
<keyword evidence="3" id="KW-0863">Zinc-finger</keyword>
<evidence type="ECO:0000313" key="8">
    <source>
        <dbReference type="Proteomes" id="UP000308652"/>
    </source>
</evidence>
<dbReference type="GO" id="GO:0005634">
    <property type="term" value="C:nucleus"/>
    <property type="evidence" value="ECO:0007669"/>
    <property type="project" value="UniProtKB-SubCell"/>
</dbReference>
<organism evidence="7 8">
    <name type="scientific">Crucibulum laeve</name>
    <dbReference type="NCBI Taxonomy" id="68775"/>
    <lineage>
        <taxon>Eukaryota</taxon>
        <taxon>Fungi</taxon>
        <taxon>Dikarya</taxon>
        <taxon>Basidiomycota</taxon>
        <taxon>Agaricomycotina</taxon>
        <taxon>Agaricomycetes</taxon>
        <taxon>Agaricomycetidae</taxon>
        <taxon>Agaricales</taxon>
        <taxon>Agaricineae</taxon>
        <taxon>Nidulariaceae</taxon>
        <taxon>Crucibulum</taxon>
    </lineage>
</organism>
<feature type="region of interest" description="Disordered" evidence="6">
    <location>
        <begin position="47"/>
        <end position="69"/>
    </location>
</feature>
<dbReference type="STRING" id="68775.A0A5C3LMQ6"/>
<evidence type="ECO:0000256" key="1">
    <source>
        <dbReference type="ARBA" id="ARBA00004123"/>
    </source>
</evidence>
<gene>
    <name evidence="7" type="ORF">BDQ12DRAFT_669813</name>
</gene>
<keyword evidence="8" id="KW-1185">Reference proteome</keyword>
<feature type="compositionally biased region" description="Basic and acidic residues" evidence="6">
    <location>
        <begin position="140"/>
        <end position="163"/>
    </location>
</feature>
<feature type="compositionally biased region" description="Basic and acidic residues" evidence="6">
    <location>
        <begin position="47"/>
        <end position="61"/>
    </location>
</feature>
<keyword evidence="5" id="KW-0539">Nucleus</keyword>
<reference evidence="7 8" key="1">
    <citation type="journal article" date="2019" name="Nat. Ecol. Evol.">
        <title>Megaphylogeny resolves global patterns of mushroom evolution.</title>
        <authorList>
            <person name="Varga T."/>
            <person name="Krizsan K."/>
            <person name="Foldi C."/>
            <person name="Dima B."/>
            <person name="Sanchez-Garcia M."/>
            <person name="Sanchez-Ramirez S."/>
            <person name="Szollosi G.J."/>
            <person name="Szarkandi J.G."/>
            <person name="Papp V."/>
            <person name="Albert L."/>
            <person name="Andreopoulos W."/>
            <person name="Angelini C."/>
            <person name="Antonin V."/>
            <person name="Barry K.W."/>
            <person name="Bougher N.L."/>
            <person name="Buchanan P."/>
            <person name="Buyck B."/>
            <person name="Bense V."/>
            <person name="Catcheside P."/>
            <person name="Chovatia M."/>
            <person name="Cooper J."/>
            <person name="Damon W."/>
            <person name="Desjardin D."/>
            <person name="Finy P."/>
            <person name="Geml J."/>
            <person name="Haridas S."/>
            <person name="Hughes K."/>
            <person name="Justo A."/>
            <person name="Karasinski D."/>
            <person name="Kautmanova I."/>
            <person name="Kiss B."/>
            <person name="Kocsube S."/>
            <person name="Kotiranta H."/>
            <person name="LaButti K.M."/>
            <person name="Lechner B.E."/>
            <person name="Liimatainen K."/>
            <person name="Lipzen A."/>
            <person name="Lukacs Z."/>
            <person name="Mihaltcheva S."/>
            <person name="Morgado L.N."/>
            <person name="Niskanen T."/>
            <person name="Noordeloos M.E."/>
            <person name="Ohm R.A."/>
            <person name="Ortiz-Santana B."/>
            <person name="Ovrebo C."/>
            <person name="Racz N."/>
            <person name="Riley R."/>
            <person name="Savchenko A."/>
            <person name="Shiryaev A."/>
            <person name="Soop K."/>
            <person name="Spirin V."/>
            <person name="Szebenyi C."/>
            <person name="Tomsovsky M."/>
            <person name="Tulloss R.E."/>
            <person name="Uehling J."/>
            <person name="Grigoriev I.V."/>
            <person name="Vagvolgyi C."/>
            <person name="Papp T."/>
            <person name="Martin F.M."/>
            <person name="Miettinen O."/>
            <person name="Hibbett D.S."/>
            <person name="Nagy L.G."/>
        </authorList>
    </citation>
    <scope>NUCLEOTIDE SEQUENCE [LARGE SCALE GENOMIC DNA]</scope>
    <source>
        <strain evidence="7 8">CBS 166.37</strain>
    </source>
</reference>
<accession>A0A5C3LMQ6</accession>
<keyword evidence="2" id="KW-0479">Metal-binding</keyword>
<feature type="region of interest" description="Disordered" evidence="6">
    <location>
        <begin position="121"/>
        <end position="165"/>
    </location>
</feature>
<feature type="compositionally biased region" description="Polar residues" evidence="6">
    <location>
        <begin position="121"/>
        <end position="133"/>
    </location>
</feature>
<sequence>MLTSGINESSRRLMVNSKNLSMLRSMMNMGTWSTVTLLERLENHLQSRHPLPDGDSAHIESADEDDEDYSGLVEFTDSESDLDSDLEMDVEMTNEELANSLPAKLVPSTKAAKCKHAQSAAQFSTKKGHQVNTEAAEDTEVQKTNRTRVADDNDNNPTKEKSQNKTIGKQNPIYYFYEAVVSTEDGVSIPGNKYYKCLYGNNQIFTVTKAMKYSLNGLLGNLKTKFPAMYKLYLILKAHPTLPTEDEIAIASGKKVLNVEEASKYIMKLESALQNIIYALEQQAIHAAGEFKQDVFEDLLAKWIVACDQLFDEVEKPELQALLDYVHHKPVKIPGRTTIQTCIMKMGEDTVESVKDIFSKLESKVSISLDAWTSQNQIAFLALVAHDVTNDGKLGENMADTVWKTLELYGLTNKSIENQCFDNGIEFSLLENVGALTDTEEEKAASRSGTYQDAATALVD</sequence>
<dbReference type="EMBL" id="ML213638">
    <property type="protein sequence ID" value="TFK33992.1"/>
    <property type="molecule type" value="Genomic_DNA"/>
</dbReference>
<evidence type="ECO:0000256" key="4">
    <source>
        <dbReference type="ARBA" id="ARBA00022833"/>
    </source>
</evidence>
<evidence type="ECO:0000256" key="5">
    <source>
        <dbReference type="ARBA" id="ARBA00023242"/>
    </source>
</evidence>
<dbReference type="InterPro" id="IPR052035">
    <property type="entry name" value="ZnF_BED_domain_contain"/>
</dbReference>
<evidence type="ECO:0000313" key="7">
    <source>
        <dbReference type="EMBL" id="TFK33992.1"/>
    </source>
</evidence>
<evidence type="ECO:0000256" key="3">
    <source>
        <dbReference type="ARBA" id="ARBA00022771"/>
    </source>
</evidence>
<evidence type="ECO:0000256" key="2">
    <source>
        <dbReference type="ARBA" id="ARBA00022723"/>
    </source>
</evidence>
<evidence type="ECO:0000256" key="6">
    <source>
        <dbReference type="SAM" id="MobiDB-lite"/>
    </source>
</evidence>